<accession>A0ABP3CEL6</accession>
<name>A0ABP3CEL6_9MICO</name>
<feature type="transmembrane region" description="Helical" evidence="1">
    <location>
        <begin position="174"/>
        <end position="195"/>
    </location>
</feature>
<feature type="transmembrane region" description="Helical" evidence="1">
    <location>
        <begin position="202"/>
        <end position="220"/>
    </location>
</feature>
<proteinExistence type="predicted"/>
<dbReference type="Pfam" id="PF02517">
    <property type="entry name" value="Rce1-like"/>
    <property type="match status" value="1"/>
</dbReference>
<keyword evidence="4" id="KW-1185">Reference proteome</keyword>
<feature type="transmembrane region" description="Helical" evidence="1">
    <location>
        <begin position="112"/>
        <end position="131"/>
    </location>
</feature>
<evidence type="ECO:0000259" key="2">
    <source>
        <dbReference type="Pfam" id="PF02517"/>
    </source>
</evidence>
<reference evidence="3 4" key="1">
    <citation type="submission" date="2024-01" db="EMBL/GenBank/DDBJ databases">
        <title>Characterization of antibiotic resistant novel bacterial strains and their environmental applications.</title>
        <authorList>
            <person name="Manzoor S."/>
            <person name="Abbas S."/>
            <person name="Arshad M."/>
            <person name="Ahmed I."/>
        </authorList>
    </citation>
    <scope>NUCLEOTIDE SEQUENCE [LARGE SCALE GENOMIC DNA]</scope>
    <source>
        <strain evidence="3 4">NCCP-602</strain>
    </source>
</reference>
<feature type="domain" description="CAAX prenyl protease 2/Lysostaphin resistance protein A-like" evidence="2">
    <location>
        <begin position="118"/>
        <end position="214"/>
    </location>
</feature>
<organism evidence="3 4">
    <name type="scientific">Brevibacterium metallidurans</name>
    <dbReference type="NCBI Taxonomy" id="1482676"/>
    <lineage>
        <taxon>Bacteria</taxon>
        <taxon>Bacillati</taxon>
        <taxon>Actinomycetota</taxon>
        <taxon>Actinomycetes</taxon>
        <taxon>Micrococcales</taxon>
        <taxon>Brevibacteriaceae</taxon>
        <taxon>Brevibacterium</taxon>
    </lineage>
</organism>
<dbReference type="Proteomes" id="UP001498238">
    <property type="component" value="Unassembled WGS sequence"/>
</dbReference>
<dbReference type="EMBL" id="BAAAAF010000032">
    <property type="protein sequence ID" value="GAA0037489.1"/>
    <property type="molecule type" value="Genomic_DNA"/>
</dbReference>
<dbReference type="InterPro" id="IPR003675">
    <property type="entry name" value="Rce1/LyrA-like_dom"/>
</dbReference>
<feature type="transmembrane region" description="Helical" evidence="1">
    <location>
        <begin position="226"/>
        <end position="246"/>
    </location>
</feature>
<feature type="transmembrane region" description="Helical" evidence="1">
    <location>
        <begin position="46"/>
        <end position="67"/>
    </location>
</feature>
<keyword evidence="1" id="KW-1133">Transmembrane helix</keyword>
<keyword evidence="1" id="KW-0812">Transmembrane</keyword>
<sequence length="267" mass="27982">MTSPSSVTESGRPWALTILWIVLMAPLSLAGTALQPLTPIPYEVFPLVMIGPALAALICRLVVPSWFPAPEETAPKARYLRAIGGTVIASIAFIAVLVALLEGGNPALPVGWAPVLGVIAVIIGLTLGGLLEEIGYRGVMYRALATRMGPVLAIIINGVFFGLCHLQYFGAGLLAVALFVLSTVFMDVVMVALWTGSWNQRVMVATLFHGVVNVALALIGDPMTSLRAFAVLALATAIAALVAVPLGRRLRVGDLRPPATQTASQPA</sequence>
<evidence type="ECO:0000313" key="4">
    <source>
        <dbReference type="Proteomes" id="UP001498238"/>
    </source>
</evidence>
<dbReference type="RefSeq" id="WP_339394103.1">
    <property type="nucleotide sequence ID" value="NZ_BAAAAF010000032.1"/>
</dbReference>
<evidence type="ECO:0000256" key="1">
    <source>
        <dbReference type="SAM" id="Phobius"/>
    </source>
</evidence>
<feature type="transmembrane region" description="Helical" evidence="1">
    <location>
        <begin position="151"/>
        <end position="168"/>
    </location>
</feature>
<protein>
    <recommendedName>
        <fullName evidence="2">CAAX prenyl protease 2/Lysostaphin resistance protein A-like domain-containing protein</fullName>
    </recommendedName>
</protein>
<keyword evidence="1" id="KW-0472">Membrane</keyword>
<comment type="caution">
    <text evidence="3">The sequence shown here is derived from an EMBL/GenBank/DDBJ whole genome shotgun (WGS) entry which is preliminary data.</text>
</comment>
<evidence type="ECO:0000313" key="3">
    <source>
        <dbReference type="EMBL" id="GAA0037489.1"/>
    </source>
</evidence>
<gene>
    <name evidence="3" type="ORF">NCCP602_34510</name>
</gene>
<feature type="transmembrane region" description="Helical" evidence="1">
    <location>
        <begin position="79"/>
        <end position="100"/>
    </location>
</feature>